<name>A0ABM9GRC5_STRGL</name>
<dbReference type="Pfam" id="PF12833">
    <property type="entry name" value="HTH_18"/>
    <property type="match status" value="1"/>
</dbReference>
<dbReference type="Pfam" id="PF14525">
    <property type="entry name" value="AraC_binding_2"/>
    <property type="match status" value="1"/>
</dbReference>
<evidence type="ECO:0000256" key="1">
    <source>
        <dbReference type="ARBA" id="ARBA00023015"/>
    </source>
</evidence>
<dbReference type="PRINTS" id="PR00032">
    <property type="entry name" value="HTHARAC"/>
</dbReference>
<evidence type="ECO:0000313" key="7">
    <source>
        <dbReference type="Proteomes" id="UP001154015"/>
    </source>
</evidence>
<dbReference type="Gene3D" id="1.10.10.60">
    <property type="entry name" value="Homeodomain-like"/>
    <property type="match status" value="1"/>
</dbReference>
<dbReference type="EMBL" id="CAKXYP010000002">
    <property type="protein sequence ID" value="CAH9413690.1"/>
    <property type="molecule type" value="Genomic_DNA"/>
</dbReference>
<keyword evidence="7" id="KW-1185">Reference proteome</keyword>
<dbReference type="InterPro" id="IPR009057">
    <property type="entry name" value="Homeodomain-like_sf"/>
</dbReference>
<dbReference type="InterPro" id="IPR020449">
    <property type="entry name" value="Tscrpt_reg_AraC-type_HTH"/>
</dbReference>
<organism evidence="6 7">
    <name type="scientific">Streptomyces globisporus</name>
    <dbReference type="NCBI Taxonomy" id="1908"/>
    <lineage>
        <taxon>Bacteria</taxon>
        <taxon>Bacillati</taxon>
        <taxon>Actinomycetota</taxon>
        <taxon>Actinomycetes</taxon>
        <taxon>Kitasatosporales</taxon>
        <taxon>Streptomycetaceae</taxon>
        <taxon>Streptomyces</taxon>
    </lineage>
</organism>
<keyword evidence="2" id="KW-0238">DNA-binding</keyword>
<feature type="domain" description="HTH araC/xylS-type" evidence="5">
    <location>
        <begin position="248"/>
        <end position="349"/>
    </location>
</feature>
<evidence type="ECO:0000256" key="2">
    <source>
        <dbReference type="ARBA" id="ARBA00023125"/>
    </source>
</evidence>
<dbReference type="PANTHER" id="PTHR46796">
    <property type="entry name" value="HTH-TYPE TRANSCRIPTIONAL ACTIVATOR RHAS-RELATED"/>
    <property type="match status" value="1"/>
</dbReference>
<accession>A0ABM9GRC5</accession>
<dbReference type="InterPro" id="IPR035418">
    <property type="entry name" value="AraC-bd_2"/>
</dbReference>
<dbReference type="PANTHER" id="PTHR46796:SF6">
    <property type="entry name" value="ARAC SUBFAMILY"/>
    <property type="match status" value="1"/>
</dbReference>
<evidence type="ECO:0000313" key="6">
    <source>
        <dbReference type="EMBL" id="CAH9413690.1"/>
    </source>
</evidence>
<feature type="region of interest" description="Disordered" evidence="4">
    <location>
        <begin position="1"/>
        <end position="27"/>
    </location>
</feature>
<keyword evidence="1" id="KW-0805">Transcription regulation</keyword>
<keyword evidence="3" id="KW-0804">Transcription</keyword>
<dbReference type="InterPro" id="IPR050204">
    <property type="entry name" value="AraC_XylS_family_regulators"/>
</dbReference>
<gene>
    <name evidence="6" type="ORF">SGL43_00689</name>
</gene>
<sequence length="357" mass="38824">MLTDPRKARKRATAQAASGRNEAADAYARAPHFGQVTGELMLRTSEPDRQLAATGRTRRDVRMDTAPGAVAEQGEELAGTTVSRRFGEAWVCVVEAGPGEVSRPGRAGPAAETYLRVLRPLVGEVHVEQDGRRAVACSSQLVCYDSSRPHRISVPEDLRMVTLALPHRSIGLTPKESDLLTARVWHGSQGLGALMSELLAGLERYGEEVDTAIDLLGGSVAGLAGALFAERIRSAAAASGVGRQTLMVHVQAFIRDNIAVPELSPVTVAQQHNVSLRYLQKIFNEHNTSPARWIRDERLARCRCELADPGLAHLSIAAIGERSGFYGASHFSRLFRDRYGVTPREYRKTMRPSALTA</sequence>
<reference evidence="6" key="1">
    <citation type="submission" date="2022-03" db="EMBL/GenBank/DDBJ databases">
        <authorList>
            <person name="Leyn A S."/>
        </authorList>
    </citation>
    <scope>NUCLEOTIDE SEQUENCE</scope>
    <source>
        <strain evidence="6">Streptomyces globisporus 4-3</strain>
    </source>
</reference>
<evidence type="ECO:0000256" key="4">
    <source>
        <dbReference type="SAM" id="MobiDB-lite"/>
    </source>
</evidence>
<evidence type="ECO:0000259" key="5">
    <source>
        <dbReference type="PROSITE" id="PS01124"/>
    </source>
</evidence>
<evidence type="ECO:0000256" key="3">
    <source>
        <dbReference type="ARBA" id="ARBA00023163"/>
    </source>
</evidence>
<dbReference type="SUPFAM" id="SSF46689">
    <property type="entry name" value="Homeodomain-like"/>
    <property type="match status" value="1"/>
</dbReference>
<dbReference type="PROSITE" id="PS01124">
    <property type="entry name" value="HTH_ARAC_FAMILY_2"/>
    <property type="match status" value="1"/>
</dbReference>
<comment type="caution">
    <text evidence="6">The sequence shown here is derived from an EMBL/GenBank/DDBJ whole genome shotgun (WGS) entry which is preliminary data.</text>
</comment>
<dbReference type="InterPro" id="IPR018060">
    <property type="entry name" value="HTH_AraC"/>
</dbReference>
<dbReference type="Proteomes" id="UP001154015">
    <property type="component" value="Unassembled WGS sequence"/>
</dbReference>
<dbReference type="SMART" id="SM00342">
    <property type="entry name" value="HTH_ARAC"/>
    <property type="match status" value="1"/>
</dbReference>
<proteinExistence type="predicted"/>
<protein>
    <submittedName>
        <fullName evidence="6">Transcriptional regulator, AraC family with acetamidase/formamidase activity</fullName>
    </submittedName>
</protein>